<reference evidence="1 2" key="1">
    <citation type="journal article" date="2015" name="Genome Biol. Evol.">
        <title>Comparative Genomics of a Bacterivorous Green Alga Reveals Evolutionary Causalities and Consequences of Phago-Mixotrophic Mode of Nutrition.</title>
        <authorList>
            <person name="Burns J.A."/>
            <person name="Paasch A."/>
            <person name="Narechania A."/>
            <person name="Kim E."/>
        </authorList>
    </citation>
    <scope>NUCLEOTIDE SEQUENCE [LARGE SCALE GENOMIC DNA]</scope>
    <source>
        <strain evidence="1 2">PLY_AMNH</strain>
    </source>
</reference>
<name>A0AAE0BR15_9CHLO</name>
<dbReference type="PANTHER" id="PTHR46586:SF3">
    <property type="entry name" value="ANKYRIN REPEAT-CONTAINING PROTEIN"/>
    <property type="match status" value="1"/>
</dbReference>
<sequence length="172" mass="18542">MVARGMQAHVGAAGGGHLEVLQWAREHGCPRDARTCAFAAGGGHLEVLQWAREHGCPWDASTCHGAAGGGHLEVLQWAREHGCPRDARTLGGHLENCCSGALSMAARGTPAHVRWRRDDIRRGVLQRAREHGCPCVGRLNDAILLRQWVGIWECCSDGRVSMAAARGWGVKS</sequence>
<evidence type="ECO:0000313" key="2">
    <source>
        <dbReference type="Proteomes" id="UP001190700"/>
    </source>
</evidence>
<dbReference type="PANTHER" id="PTHR46586">
    <property type="entry name" value="ANKYRIN REPEAT-CONTAINING PROTEIN"/>
    <property type="match status" value="1"/>
</dbReference>
<keyword evidence="2" id="KW-1185">Reference proteome</keyword>
<dbReference type="Proteomes" id="UP001190700">
    <property type="component" value="Unassembled WGS sequence"/>
</dbReference>
<dbReference type="SUPFAM" id="SSF140860">
    <property type="entry name" value="Pseudo ankyrin repeat-like"/>
    <property type="match status" value="1"/>
</dbReference>
<dbReference type="InterPro" id="IPR036770">
    <property type="entry name" value="Ankyrin_rpt-contain_sf"/>
</dbReference>
<dbReference type="EMBL" id="LGRX02033731">
    <property type="protein sequence ID" value="KAK3240147.1"/>
    <property type="molecule type" value="Genomic_DNA"/>
</dbReference>
<comment type="caution">
    <text evidence="1">The sequence shown here is derived from an EMBL/GenBank/DDBJ whole genome shotgun (WGS) entry which is preliminary data.</text>
</comment>
<evidence type="ECO:0008006" key="3">
    <source>
        <dbReference type="Google" id="ProtNLM"/>
    </source>
</evidence>
<proteinExistence type="predicted"/>
<dbReference type="AlphaFoldDB" id="A0AAE0BR15"/>
<dbReference type="InterPro" id="IPR052050">
    <property type="entry name" value="SecEffector_AnkRepeat"/>
</dbReference>
<dbReference type="Gene3D" id="1.25.40.20">
    <property type="entry name" value="Ankyrin repeat-containing domain"/>
    <property type="match status" value="1"/>
</dbReference>
<evidence type="ECO:0000313" key="1">
    <source>
        <dbReference type="EMBL" id="KAK3240147.1"/>
    </source>
</evidence>
<protein>
    <recommendedName>
        <fullName evidence="3">Ankyrin repeat protein</fullName>
    </recommendedName>
</protein>
<gene>
    <name evidence="1" type="ORF">CYMTET_50003</name>
</gene>
<organism evidence="1 2">
    <name type="scientific">Cymbomonas tetramitiformis</name>
    <dbReference type="NCBI Taxonomy" id="36881"/>
    <lineage>
        <taxon>Eukaryota</taxon>
        <taxon>Viridiplantae</taxon>
        <taxon>Chlorophyta</taxon>
        <taxon>Pyramimonadophyceae</taxon>
        <taxon>Pyramimonadales</taxon>
        <taxon>Pyramimonadaceae</taxon>
        <taxon>Cymbomonas</taxon>
    </lineage>
</organism>
<accession>A0AAE0BR15</accession>